<feature type="region of interest" description="Disordered" evidence="6">
    <location>
        <begin position="28"/>
        <end position="53"/>
    </location>
</feature>
<evidence type="ECO:0000256" key="6">
    <source>
        <dbReference type="SAM" id="MobiDB-lite"/>
    </source>
</evidence>
<dbReference type="Proteomes" id="UP000224567">
    <property type="component" value="Unassembled WGS sequence"/>
</dbReference>
<dbReference type="GO" id="GO:0005634">
    <property type="term" value="C:nucleus"/>
    <property type="evidence" value="ECO:0007669"/>
    <property type="project" value="UniProtKB-SubCell"/>
</dbReference>
<keyword evidence="4" id="KW-0804">Transcription</keyword>
<dbReference type="SMART" id="SM00353">
    <property type="entry name" value="HLH"/>
    <property type="match status" value="1"/>
</dbReference>
<dbReference type="Gene3D" id="4.10.280.10">
    <property type="entry name" value="Helix-loop-helix DNA-binding domain"/>
    <property type="match status" value="1"/>
</dbReference>
<dbReference type="OrthoDB" id="2020857at2759"/>
<reference evidence="8 9" key="1">
    <citation type="journal article" date="2017" name="Genome Biol.">
        <title>New reference genome sequences of hot pepper reveal the massive evolution of plant disease-resistance genes by retroduplication.</title>
        <authorList>
            <person name="Kim S."/>
            <person name="Park J."/>
            <person name="Yeom S.I."/>
            <person name="Kim Y.M."/>
            <person name="Seo E."/>
            <person name="Kim K.T."/>
            <person name="Kim M.S."/>
            <person name="Lee J.M."/>
            <person name="Cheong K."/>
            <person name="Shin H.S."/>
            <person name="Kim S.B."/>
            <person name="Han K."/>
            <person name="Lee J."/>
            <person name="Park M."/>
            <person name="Lee H.A."/>
            <person name="Lee H.Y."/>
            <person name="Lee Y."/>
            <person name="Oh S."/>
            <person name="Lee J.H."/>
            <person name="Choi E."/>
            <person name="Choi E."/>
            <person name="Lee S.E."/>
            <person name="Jeon J."/>
            <person name="Kim H."/>
            <person name="Choi G."/>
            <person name="Song H."/>
            <person name="Lee J."/>
            <person name="Lee S.C."/>
            <person name="Kwon J.K."/>
            <person name="Lee H.Y."/>
            <person name="Koo N."/>
            <person name="Hong Y."/>
            <person name="Kim R.W."/>
            <person name="Kang W.H."/>
            <person name="Huh J.H."/>
            <person name="Kang B.C."/>
            <person name="Yang T.J."/>
            <person name="Lee Y.H."/>
            <person name="Bennetzen J.L."/>
            <person name="Choi D."/>
        </authorList>
    </citation>
    <scope>NUCLEOTIDE SEQUENCE [LARGE SCALE GENOMIC DNA]</scope>
    <source>
        <strain evidence="9">cv. PBC81</strain>
    </source>
</reference>
<dbReference type="FunFam" id="4.10.280.10:FF:000017">
    <property type="entry name" value="Transcription factor bHLH66"/>
    <property type="match status" value="1"/>
</dbReference>
<feature type="region of interest" description="Disordered" evidence="6">
    <location>
        <begin position="335"/>
        <end position="373"/>
    </location>
</feature>
<comment type="subcellular location">
    <subcellularLocation>
        <location evidence="1">Nucleus</location>
    </subcellularLocation>
</comment>
<proteinExistence type="predicted"/>
<gene>
    <name evidence="8" type="ORF">CQW23_06825</name>
</gene>
<keyword evidence="3" id="KW-0238">DNA-binding</keyword>
<evidence type="ECO:0000259" key="7">
    <source>
        <dbReference type="PROSITE" id="PS50888"/>
    </source>
</evidence>
<keyword evidence="5" id="KW-0539">Nucleus</keyword>
<dbReference type="InterPro" id="IPR045843">
    <property type="entry name" value="IND-like"/>
</dbReference>
<dbReference type="GO" id="GO:0000978">
    <property type="term" value="F:RNA polymerase II cis-regulatory region sequence-specific DNA binding"/>
    <property type="evidence" value="ECO:0007669"/>
    <property type="project" value="TreeGrafter"/>
</dbReference>
<evidence type="ECO:0000256" key="1">
    <source>
        <dbReference type="ARBA" id="ARBA00004123"/>
    </source>
</evidence>
<accession>A0A2G2X4H6</accession>
<evidence type="ECO:0000313" key="9">
    <source>
        <dbReference type="Proteomes" id="UP000224567"/>
    </source>
</evidence>
<dbReference type="GO" id="GO:0080147">
    <property type="term" value="P:root hair cell development"/>
    <property type="evidence" value="ECO:0007669"/>
    <property type="project" value="UniProtKB-ARBA"/>
</dbReference>
<feature type="compositionally biased region" description="Low complexity" evidence="6">
    <location>
        <begin position="119"/>
        <end position="134"/>
    </location>
</feature>
<evidence type="ECO:0000256" key="5">
    <source>
        <dbReference type="ARBA" id="ARBA00023242"/>
    </source>
</evidence>
<organism evidence="8 9">
    <name type="scientific">Capsicum baccatum</name>
    <name type="common">Peruvian pepper</name>
    <dbReference type="NCBI Taxonomy" id="33114"/>
    <lineage>
        <taxon>Eukaryota</taxon>
        <taxon>Viridiplantae</taxon>
        <taxon>Streptophyta</taxon>
        <taxon>Embryophyta</taxon>
        <taxon>Tracheophyta</taxon>
        <taxon>Spermatophyta</taxon>
        <taxon>Magnoliopsida</taxon>
        <taxon>eudicotyledons</taxon>
        <taxon>Gunneridae</taxon>
        <taxon>Pentapetalae</taxon>
        <taxon>asterids</taxon>
        <taxon>lamiids</taxon>
        <taxon>Solanales</taxon>
        <taxon>Solanaceae</taxon>
        <taxon>Solanoideae</taxon>
        <taxon>Capsiceae</taxon>
        <taxon>Capsicum</taxon>
    </lineage>
</organism>
<comment type="caution">
    <text evidence="8">The sequence shown here is derived from an EMBL/GenBank/DDBJ whole genome shotgun (WGS) entry which is preliminary data.</text>
</comment>
<dbReference type="AlphaFoldDB" id="A0A2G2X4H6"/>
<dbReference type="InterPro" id="IPR036638">
    <property type="entry name" value="HLH_DNA-bd_sf"/>
</dbReference>
<dbReference type="STRING" id="33114.A0A2G2X4H6"/>
<reference evidence="9" key="2">
    <citation type="journal article" date="2017" name="J. Anim. Genet.">
        <title>Multiple reference genome sequences of hot pepper reveal the massive evolution of plant disease resistance genes by retroduplication.</title>
        <authorList>
            <person name="Kim S."/>
            <person name="Park J."/>
            <person name="Yeom S.-I."/>
            <person name="Kim Y.-M."/>
            <person name="Seo E."/>
            <person name="Kim K.-T."/>
            <person name="Kim M.-S."/>
            <person name="Lee J.M."/>
            <person name="Cheong K."/>
            <person name="Shin H.-S."/>
            <person name="Kim S.-B."/>
            <person name="Han K."/>
            <person name="Lee J."/>
            <person name="Park M."/>
            <person name="Lee H.-A."/>
            <person name="Lee H.-Y."/>
            <person name="Lee Y."/>
            <person name="Oh S."/>
            <person name="Lee J.H."/>
            <person name="Choi E."/>
            <person name="Choi E."/>
            <person name="Lee S.E."/>
            <person name="Jeon J."/>
            <person name="Kim H."/>
            <person name="Choi G."/>
            <person name="Song H."/>
            <person name="Lee J."/>
            <person name="Lee S.-C."/>
            <person name="Kwon J.-K."/>
            <person name="Lee H.-Y."/>
            <person name="Koo N."/>
            <person name="Hong Y."/>
            <person name="Kim R.W."/>
            <person name="Kang W.-H."/>
            <person name="Huh J.H."/>
            <person name="Kang B.-C."/>
            <person name="Yang T.-J."/>
            <person name="Lee Y.-H."/>
            <person name="Bennetzen J.L."/>
            <person name="Choi D."/>
        </authorList>
    </citation>
    <scope>NUCLEOTIDE SEQUENCE [LARGE SCALE GENOMIC DNA]</scope>
    <source>
        <strain evidence="9">cv. PBC81</strain>
    </source>
</reference>
<evidence type="ECO:0000256" key="2">
    <source>
        <dbReference type="ARBA" id="ARBA00023015"/>
    </source>
</evidence>
<dbReference type="GO" id="GO:0000981">
    <property type="term" value="F:DNA-binding transcription factor activity, RNA polymerase II-specific"/>
    <property type="evidence" value="ECO:0007669"/>
    <property type="project" value="TreeGrafter"/>
</dbReference>
<evidence type="ECO:0000313" key="8">
    <source>
        <dbReference type="EMBL" id="PHT52363.1"/>
    </source>
</evidence>
<dbReference type="PROSITE" id="PS50888">
    <property type="entry name" value="BHLH"/>
    <property type="match status" value="1"/>
</dbReference>
<evidence type="ECO:0000256" key="3">
    <source>
        <dbReference type="ARBA" id="ARBA00023125"/>
    </source>
</evidence>
<dbReference type="PANTHER" id="PTHR16223">
    <property type="entry name" value="TRANSCRIPTION FACTOR BHLH83-RELATED"/>
    <property type="match status" value="1"/>
</dbReference>
<dbReference type="GO" id="GO:0046983">
    <property type="term" value="F:protein dimerization activity"/>
    <property type="evidence" value="ECO:0007669"/>
    <property type="project" value="InterPro"/>
</dbReference>
<keyword evidence="9" id="KW-1185">Reference proteome</keyword>
<feature type="region of interest" description="Disordered" evidence="6">
    <location>
        <begin position="119"/>
        <end position="176"/>
    </location>
</feature>
<feature type="domain" description="BHLH" evidence="7">
    <location>
        <begin position="172"/>
        <end position="221"/>
    </location>
</feature>
<feature type="compositionally biased region" description="Gly residues" evidence="6">
    <location>
        <begin position="335"/>
        <end position="353"/>
    </location>
</feature>
<dbReference type="SUPFAM" id="SSF47459">
    <property type="entry name" value="HLH, helix-loop-helix DNA-binding domain"/>
    <property type="match status" value="1"/>
</dbReference>
<feature type="compositionally biased region" description="Polar residues" evidence="6">
    <location>
        <begin position="354"/>
        <end position="373"/>
    </location>
</feature>
<feature type="compositionally biased region" description="Low complexity" evidence="6">
    <location>
        <begin position="28"/>
        <end position="37"/>
    </location>
</feature>
<keyword evidence="2" id="KW-0805">Transcription regulation</keyword>
<protein>
    <submittedName>
        <fullName evidence="8">Transcription factor bHLH66</fullName>
    </submittedName>
</protein>
<dbReference type="EMBL" id="MLFT02000003">
    <property type="protein sequence ID" value="PHT52363.1"/>
    <property type="molecule type" value="Genomic_DNA"/>
</dbReference>
<dbReference type="PANTHER" id="PTHR16223:SF348">
    <property type="entry name" value="TRANSCRIPTION FACTOR LRL2"/>
    <property type="match status" value="1"/>
</dbReference>
<sequence>MEAMNSSSFHSSGENGEHDDFLQQILSSVPSSSSPWPDIGDAHPYNFDNDHHHHNSSLLASKLRQQQINGKALMLQQQQQQLLMSRGLTGDQNDDALNQGNEISVQALYNGFAGSLGQTSNQSQHFHHSQTQSFGAPASLTTNQTPAVSGGSAGGGGGAQPKQQKVRARRGQATDPHSIAERLRRERIAERMKSLQELVPNANKTDKASMLDEIIDYVRFLQLQVKVLSMSRLGGAAAVAPLVADRSSEGGGDCVQANVARGISNGTTSSTNNDNTMTMTEHQVAKLMEEDMGSAMQYLQGKGLCLMPISLATAISTATCHSMKPNNHSLLLGRGDGGGGVVNGGGGENGGGPSSPTLSASTVQSATMGNGGT</sequence>
<name>A0A2G2X4H6_CAPBA</name>
<dbReference type="InterPro" id="IPR011598">
    <property type="entry name" value="bHLH_dom"/>
</dbReference>
<evidence type="ECO:0000256" key="4">
    <source>
        <dbReference type="ARBA" id="ARBA00023163"/>
    </source>
</evidence>
<dbReference type="Pfam" id="PF00010">
    <property type="entry name" value="HLH"/>
    <property type="match status" value="1"/>
</dbReference>